<dbReference type="GO" id="GO:0016020">
    <property type="term" value="C:membrane"/>
    <property type="evidence" value="ECO:0007669"/>
    <property type="project" value="UniProtKB-SubCell"/>
</dbReference>
<feature type="transmembrane region" description="Helical" evidence="7">
    <location>
        <begin position="150"/>
        <end position="176"/>
    </location>
</feature>
<keyword evidence="6 7" id="KW-0472">Membrane</keyword>
<reference evidence="9" key="1">
    <citation type="submission" date="2015-10" db="EMBL/GenBank/DDBJ databases">
        <title>Description of Candidatus Tenderia electrophaga gen. nov, sp. nov., an Uncultivated Electroautotroph from a Biocathode Enrichment.</title>
        <authorList>
            <person name="Eddie B.J."/>
            <person name="Malanoski A.P."/>
            <person name="Wang Z."/>
            <person name="Hall R.J."/>
            <person name="Oh S.D."/>
            <person name="Heiner C."/>
            <person name="Lin B."/>
            <person name="Strycharz-Glaven S.M."/>
        </authorList>
    </citation>
    <scope>NUCLEOTIDE SEQUENCE [LARGE SCALE GENOMIC DNA]</scope>
    <source>
        <strain evidence="9">NRL1</strain>
    </source>
</reference>
<keyword evidence="10" id="KW-1185">Reference proteome</keyword>
<evidence type="ECO:0000256" key="5">
    <source>
        <dbReference type="ARBA" id="ARBA00023065"/>
    </source>
</evidence>
<dbReference type="EMBL" id="CP013099">
    <property type="protein sequence ID" value="ALP52040.1"/>
    <property type="molecule type" value="Genomic_DNA"/>
</dbReference>
<dbReference type="Proteomes" id="UP000055136">
    <property type="component" value="Chromosome"/>
</dbReference>
<feature type="transmembrane region" description="Helical" evidence="7">
    <location>
        <begin position="90"/>
        <end position="112"/>
    </location>
</feature>
<evidence type="ECO:0000313" key="10">
    <source>
        <dbReference type="Proteomes" id="UP000055136"/>
    </source>
</evidence>
<evidence type="ECO:0000256" key="2">
    <source>
        <dbReference type="ARBA" id="ARBA00022449"/>
    </source>
</evidence>
<name>A0A0S2TA66_9GAMM</name>
<protein>
    <submittedName>
        <fullName evidence="9">Sodium:proton antiporter</fullName>
    </submittedName>
</protein>
<dbReference type="PANTHER" id="PTHR43021">
    <property type="entry name" value="NA(+)/H(+) ANTIPORTER-RELATED"/>
    <property type="match status" value="1"/>
</dbReference>
<keyword evidence="2" id="KW-0050">Antiport</keyword>
<organism evidence="9 10">
    <name type="scientific">Candidatus Tenderia electrophaga</name>
    <dbReference type="NCBI Taxonomy" id="1748243"/>
    <lineage>
        <taxon>Bacteria</taxon>
        <taxon>Pseudomonadati</taxon>
        <taxon>Pseudomonadota</taxon>
        <taxon>Gammaproteobacteria</taxon>
        <taxon>Candidatus Tenderiales</taxon>
        <taxon>Candidatus Tenderiaceae</taxon>
        <taxon>Candidatus Tenderia</taxon>
    </lineage>
</organism>
<feature type="transmembrane region" description="Helical" evidence="7">
    <location>
        <begin position="183"/>
        <end position="205"/>
    </location>
</feature>
<keyword evidence="3 7" id="KW-0812">Transmembrane</keyword>
<feature type="transmembrane region" description="Helical" evidence="7">
    <location>
        <begin position="270"/>
        <end position="288"/>
    </location>
</feature>
<dbReference type="PANTHER" id="PTHR43021:SF2">
    <property type="entry name" value="CATION_H+ EXCHANGER DOMAIN-CONTAINING PROTEIN"/>
    <property type="match status" value="1"/>
</dbReference>
<dbReference type="InterPro" id="IPR038770">
    <property type="entry name" value="Na+/solute_symporter_sf"/>
</dbReference>
<dbReference type="Gene3D" id="1.20.1530.20">
    <property type="match status" value="1"/>
</dbReference>
<keyword evidence="2" id="KW-0813">Transport</keyword>
<dbReference type="AlphaFoldDB" id="A0A0S2TA66"/>
<feature type="domain" description="Cation/H+ exchanger transmembrane" evidence="8">
    <location>
        <begin position="14"/>
        <end position="379"/>
    </location>
</feature>
<evidence type="ECO:0000259" key="8">
    <source>
        <dbReference type="Pfam" id="PF00999"/>
    </source>
</evidence>
<gene>
    <name evidence="9" type="ORF">Tel_02175</name>
</gene>
<keyword evidence="5" id="KW-0406">Ion transport</keyword>
<evidence type="ECO:0000256" key="7">
    <source>
        <dbReference type="SAM" id="Phobius"/>
    </source>
</evidence>
<dbReference type="Pfam" id="PF00999">
    <property type="entry name" value="Na_H_Exchanger"/>
    <property type="match status" value="1"/>
</dbReference>
<feature type="transmembrane region" description="Helical" evidence="7">
    <location>
        <begin position="225"/>
        <end position="249"/>
    </location>
</feature>
<feature type="transmembrane region" description="Helical" evidence="7">
    <location>
        <begin position="294"/>
        <end position="320"/>
    </location>
</feature>
<evidence type="ECO:0000313" key="9">
    <source>
        <dbReference type="EMBL" id="ALP52040.1"/>
    </source>
</evidence>
<feature type="transmembrane region" description="Helical" evidence="7">
    <location>
        <begin position="61"/>
        <end position="78"/>
    </location>
</feature>
<sequence>METGTQFLLAIGAILLAGLATDALGRHTFLPRITLLLIFGIVIGEEGFDLIPEFFSARFEIITNMTLLMVGFLMGGMLTKKTFQQSGKKILSISISAAIVTTMIVSLALIAFGMPLEIAILLGCIASATDPAATVDTAIESGYRGNFSKILFAIVSLDDGWGLILFSLGMATVTVLNGSGDEYSFVLAAVHEIGGAVVLGLTVGLPAAYLTGRIKPGQPMLTEALGVVFVCGGLALWLEVSFLIAAMVLGATITNLAKHHEYPFHAIEGVEWPLMAIFFVLAGASLNLSHVKEIALIGVIYCVFRAVGKIGGAGFGAYLCSADQGTRRWMGMAMLPQAGAAMGMALMAAAEFPEYRQVLLSVVISSTIFFEIIGPIMTRIAIRRGAAVE</sequence>
<dbReference type="KEGG" id="tee:Tel_02175"/>
<accession>A0A0S2TA66</accession>
<proteinExistence type="predicted"/>
<dbReference type="STRING" id="1748243.Tel_02175"/>
<evidence type="ECO:0000256" key="3">
    <source>
        <dbReference type="ARBA" id="ARBA00022692"/>
    </source>
</evidence>
<dbReference type="InterPro" id="IPR006153">
    <property type="entry name" value="Cation/H_exchanger_TM"/>
</dbReference>
<comment type="subcellular location">
    <subcellularLocation>
        <location evidence="1">Membrane</location>
        <topology evidence="1">Multi-pass membrane protein</topology>
    </subcellularLocation>
</comment>
<evidence type="ECO:0000256" key="1">
    <source>
        <dbReference type="ARBA" id="ARBA00004141"/>
    </source>
</evidence>
<evidence type="ECO:0000256" key="4">
    <source>
        <dbReference type="ARBA" id="ARBA00022989"/>
    </source>
</evidence>
<dbReference type="GO" id="GO:1902600">
    <property type="term" value="P:proton transmembrane transport"/>
    <property type="evidence" value="ECO:0007669"/>
    <property type="project" value="InterPro"/>
</dbReference>
<evidence type="ECO:0000256" key="6">
    <source>
        <dbReference type="ARBA" id="ARBA00023136"/>
    </source>
</evidence>
<feature type="transmembrane region" description="Helical" evidence="7">
    <location>
        <begin position="358"/>
        <end position="377"/>
    </location>
</feature>
<feature type="transmembrane region" description="Helical" evidence="7">
    <location>
        <begin position="332"/>
        <end position="352"/>
    </location>
</feature>
<keyword evidence="4 7" id="KW-1133">Transmembrane helix</keyword>
<dbReference type="GO" id="GO:0015297">
    <property type="term" value="F:antiporter activity"/>
    <property type="evidence" value="ECO:0007669"/>
    <property type="project" value="UniProtKB-KW"/>
</dbReference>